<protein>
    <submittedName>
        <fullName evidence="9">Rhomboid family intramembrane serine protease</fullName>
        <ecNumber evidence="9">3.4.21.-</ecNumber>
    </submittedName>
</protein>
<feature type="transmembrane region" description="Helical" evidence="7">
    <location>
        <begin position="244"/>
        <end position="263"/>
    </location>
</feature>
<evidence type="ECO:0000256" key="7">
    <source>
        <dbReference type="SAM" id="Phobius"/>
    </source>
</evidence>
<evidence type="ECO:0000259" key="8">
    <source>
        <dbReference type="Pfam" id="PF01694"/>
    </source>
</evidence>
<dbReference type="EC" id="3.4.21.-" evidence="9"/>
<reference evidence="9 10" key="1">
    <citation type="submission" date="2023-05" db="EMBL/GenBank/DDBJ databases">
        <title>Chelatococcus sp. nov., a moderately thermophilic bacterium isolated from hot spring microbial mat.</title>
        <authorList>
            <person name="Hu C.-J."/>
            <person name="Li W.-J."/>
        </authorList>
    </citation>
    <scope>NUCLEOTIDE SEQUENCE [LARGE SCALE GENOMIC DNA]</scope>
    <source>
        <strain evidence="9 10">SYSU G07232</strain>
    </source>
</reference>
<evidence type="ECO:0000256" key="2">
    <source>
        <dbReference type="ARBA" id="ARBA00009045"/>
    </source>
</evidence>
<organism evidence="9 10">
    <name type="scientific">Chelatococcus albus</name>
    <dbReference type="NCBI Taxonomy" id="3047466"/>
    <lineage>
        <taxon>Bacteria</taxon>
        <taxon>Pseudomonadati</taxon>
        <taxon>Pseudomonadota</taxon>
        <taxon>Alphaproteobacteria</taxon>
        <taxon>Hyphomicrobiales</taxon>
        <taxon>Chelatococcaceae</taxon>
        <taxon>Chelatococcus</taxon>
    </lineage>
</organism>
<feature type="transmembrane region" description="Helical" evidence="7">
    <location>
        <begin position="21"/>
        <end position="39"/>
    </location>
</feature>
<dbReference type="EMBL" id="JASJEV010000009">
    <property type="protein sequence ID" value="MDJ1159390.1"/>
    <property type="molecule type" value="Genomic_DNA"/>
</dbReference>
<comment type="similarity">
    <text evidence="2">Belongs to the peptidase S54 family.</text>
</comment>
<dbReference type="Pfam" id="PF01694">
    <property type="entry name" value="Rhomboid"/>
    <property type="match status" value="1"/>
</dbReference>
<keyword evidence="6 7" id="KW-0472">Membrane</keyword>
<dbReference type="GO" id="GO:0006508">
    <property type="term" value="P:proteolysis"/>
    <property type="evidence" value="ECO:0007669"/>
    <property type="project" value="UniProtKB-KW"/>
</dbReference>
<proteinExistence type="inferred from homology"/>
<keyword evidence="5 7" id="KW-1133">Transmembrane helix</keyword>
<sequence length="274" mass="29558">MSFEPLPPRSPREPMFNAPTVLVILIAVLVLIHVGRIFLGEEADFRLVLDFGFIPARFLVGLDPEWLAAVAEHIAEEDGEGAGQRLILARIVLGPGDWKPWTLLTYAFLHGSWLHLAFNSLWLLAFGSPVARRFGPARFLLLFAVCAVAGAAAHLVSHPYDLLPVVGASGAISGCMAAAVRFAFQPSRPLSMLHHERDAADMQPAPPLGVIVRDRRAATFLVVWFATNIALGLGSVPGPEGVSIAWEAHVGGFLAGLVLFRLFDPVPRSPATKV</sequence>
<evidence type="ECO:0000256" key="6">
    <source>
        <dbReference type="ARBA" id="ARBA00023136"/>
    </source>
</evidence>
<feature type="transmembrane region" description="Helical" evidence="7">
    <location>
        <begin position="162"/>
        <end position="184"/>
    </location>
</feature>
<keyword evidence="10" id="KW-1185">Reference proteome</keyword>
<dbReference type="Proteomes" id="UP001321492">
    <property type="component" value="Unassembled WGS sequence"/>
</dbReference>
<feature type="transmembrane region" description="Helical" evidence="7">
    <location>
        <begin position="139"/>
        <end position="156"/>
    </location>
</feature>
<feature type="domain" description="Peptidase S54 rhomboid" evidence="8">
    <location>
        <begin position="98"/>
        <end position="260"/>
    </location>
</feature>
<dbReference type="Gene3D" id="1.20.1540.10">
    <property type="entry name" value="Rhomboid-like"/>
    <property type="match status" value="1"/>
</dbReference>
<name>A0ABT7AJ31_9HYPH</name>
<feature type="transmembrane region" description="Helical" evidence="7">
    <location>
        <begin position="217"/>
        <end position="238"/>
    </location>
</feature>
<keyword evidence="4 9" id="KW-0378">Hydrolase</keyword>
<keyword evidence="3 7" id="KW-0812">Transmembrane</keyword>
<evidence type="ECO:0000256" key="3">
    <source>
        <dbReference type="ARBA" id="ARBA00022692"/>
    </source>
</evidence>
<keyword evidence="9" id="KW-0645">Protease</keyword>
<dbReference type="GO" id="GO:0008233">
    <property type="term" value="F:peptidase activity"/>
    <property type="evidence" value="ECO:0007669"/>
    <property type="project" value="UniProtKB-KW"/>
</dbReference>
<dbReference type="SUPFAM" id="SSF144091">
    <property type="entry name" value="Rhomboid-like"/>
    <property type="match status" value="1"/>
</dbReference>
<dbReference type="RefSeq" id="WP_283741392.1">
    <property type="nucleotide sequence ID" value="NZ_JASJEV010000009.1"/>
</dbReference>
<feature type="transmembrane region" description="Helical" evidence="7">
    <location>
        <begin position="103"/>
        <end position="127"/>
    </location>
</feature>
<evidence type="ECO:0000313" key="9">
    <source>
        <dbReference type="EMBL" id="MDJ1159390.1"/>
    </source>
</evidence>
<dbReference type="PANTHER" id="PTHR43731:SF14">
    <property type="entry name" value="PRESENILIN-ASSOCIATED RHOMBOID-LIKE PROTEIN, MITOCHONDRIAL"/>
    <property type="match status" value="1"/>
</dbReference>
<comment type="caution">
    <text evidence="9">The sequence shown here is derived from an EMBL/GenBank/DDBJ whole genome shotgun (WGS) entry which is preliminary data.</text>
</comment>
<evidence type="ECO:0000256" key="1">
    <source>
        <dbReference type="ARBA" id="ARBA00004141"/>
    </source>
</evidence>
<dbReference type="InterPro" id="IPR035952">
    <property type="entry name" value="Rhomboid-like_sf"/>
</dbReference>
<evidence type="ECO:0000256" key="4">
    <source>
        <dbReference type="ARBA" id="ARBA00022801"/>
    </source>
</evidence>
<dbReference type="PANTHER" id="PTHR43731">
    <property type="entry name" value="RHOMBOID PROTEASE"/>
    <property type="match status" value="1"/>
</dbReference>
<comment type="subcellular location">
    <subcellularLocation>
        <location evidence="1">Membrane</location>
        <topology evidence="1">Multi-pass membrane protein</topology>
    </subcellularLocation>
</comment>
<gene>
    <name evidence="9" type="ORF">QNA08_14220</name>
</gene>
<dbReference type="InterPro" id="IPR022764">
    <property type="entry name" value="Peptidase_S54_rhomboid_dom"/>
</dbReference>
<dbReference type="InterPro" id="IPR050925">
    <property type="entry name" value="Rhomboid_protease_S54"/>
</dbReference>
<evidence type="ECO:0000313" key="10">
    <source>
        <dbReference type="Proteomes" id="UP001321492"/>
    </source>
</evidence>
<accession>A0ABT7AJ31</accession>
<evidence type="ECO:0000256" key="5">
    <source>
        <dbReference type="ARBA" id="ARBA00022989"/>
    </source>
</evidence>